<evidence type="ECO:0000313" key="3">
    <source>
        <dbReference type="EMBL" id="AEP31706.1"/>
    </source>
</evidence>
<dbReference type="AlphaFoldDB" id="G4QNZ8"/>
<evidence type="ECO:0000313" key="4">
    <source>
        <dbReference type="Proteomes" id="UP000009282"/>
    </source>
</evidence>
<dbReference type="EMBL" id="CP003060">
    <property type="protein sequence ID" value="AEP31706.1"/>
    <property type="molecule type" value="Genomic_DNA"/>
</dbReference>
<accession>G4QNZ8</accession>
<dbReference type="Pfam" id="PF13279">
    <property type="entry name" value="4HBT_2"/>
    <property type="match status" value="1"/>
</dbReference>
<dbReference type="HOGENOM" id="CLU_101141_0_1_6"/>
<keyword evidence="2" id="KW-0378">Hydrolase</keyword>
<name>G4QNZ8_GLANF</name>
<dbReference type="SUPFAM" id="SSF54637">
    <property type="entry name" value="Thioesterase/thiol ester dehydrase-isomerase"/>
    <property type="match status" value="1"/>
</dbReference>
<reference evidence="3 4" key="1">
    <citation type="journal article" date="2011" name="J. Bacteriol.">
        <title>Complete genome sequence of seawater bacterium Glaciecola nitratireducens FR1064T.</title>
        <authorList>
            <person name="Bian F."/>
            <person name="Qin Q.L."/>
            <person name="Xie B.B."/>
            <person name="Shu Y.L."/>
            <person name="Zhang X.Y."/>
            <person name="Yu Y."/>
            <person name="Chen B."/>
            <person name="Chen X.L."/>
            <person name="Zhou B.C."/>
            <person name="Zhang Y.Z."/>
        </authorList>
    </citation>
    <scope>NUCLEOTIDE SEQUENCE [LARGE SCALE GENOMIC DNA]</scope>
    <source>
        <strain evidence="4">JCM 12485 / KCTC 12276 / FR1064</strain>
    </source>
</reference>
<dbReference type="Gene3D" id="3.10.129.10">
    <property type="entry name" value="Hotdog Thioesterase"/>
    <property type="match status" value="1"/>
</dbReference>
<dbReference type="eggNOG" id="COG0824">
    <property type="taxonomic scope" value="Bacteria"/>
</dbReference>
<gene>
    <name evidence="3" type="ordered locus">GNIT_3612</name>
</gene>
<dbReference type="PANTHER" id="PTHR31793">
    <property type="entry name" value="4-HYDROXYBENZOYL-COA THIOESTERASE FAMILY MEMBER"/>
    <property type="match status" value="1"/>
</dbReference>
<dbReference type="STRING" id="1085623.GNIT_3612"/>
<evidence type="ECO:0000256" key="1">
    <source>
        <dbReference type="ARBA" id="ARBA00005953"/>
    </source>
</evidence>
<keyword evidence="4" id="KW-1185">Reference proteome</keyword>
<dbReference type="InterPro" id="IPR029069">
    <property type="entry name" value="HotDog_dom_sf"/>
</dbReference>
<evidence type="ECO:0000256" key="2">
    <source>
        <dbReference type="ARBA" id="ARBA00022801"/>
    </source>
</evidence>
<protein>
    <submittedName>
        <fullName evidence="3">Thioesterase superfamily protein</fullName>
    </submittedName>
</protein>
<sequence length="140" mass="15929">MDSKHLNDFAYHLPITTRWMDNDMYGHVNNVNYYSYFDTVINQFLIEKADFDPVTSKQIGFIVKSSCEYLRPVAYPQKLTGAFKVMRVGTSSVDYAVGIFNEDNILSAIGYLTHVFVDRSTQKPMPITGKLLEAMTLALV</sequence>
<dbReference type="InterPro" id="IPR050563">
    <property type="entry name" value="4-hydroxybenzoyl-CoA_TE"/>
</dbReference>
<dbReference type="Proteomes" id="UP000009282">
    <property type="component" value="Chromosome"/>
</dbReference>
<dbReference type="KEGG" id="gni:GNIT_3612"/>
<comment type="similarity">
    <text evidence="1">Belongs to the 4-hydroxybenzoyl-CoA thioesterase family.</text>
</comment>
<organism evidence="3 4">
    <name type="scientific">Glaciecola nitratireducens (strain JCM 12485 / KCTC 12276 / FR1064)</name>
    <dbReference type="NCBI Taxonomy" id="1085623"/>
    <lineage>
        <taxon>Bacteria</taxon>
        <taxon>Pseudomonadati</taxon>
        <taxon>Pseudomonadota</taxon>
        <taxon>Gammaproteobacteria</taxon>
        <taxon>Alteromonadales</taxon>
        <taxon>Alteromonadaceae</taxon>
        <taxon>Brumicola</taxon>
    </lineage>
</organism>
<dbReference type="CDD" id="cd00586">
    <property type="entry name" value="4HBT"/>
    <property type="match status" value="1"/>
</dbReference>
<dbReference type="PANTHER" id="PTHR31793:SF27">
    <property type="entry name" value="NOVEL THIOESTERASE SUPERFAMILY DOMAIN AND SAPOSIN A-TYPE DOMAIN CONTAINING PROTEIN (0610012H03RIK)"/>
    <property type="match status" value="1"/>
</dbReference>
<proteinExistence type="inferred from homology"/>
<dbReference type="GO" id="GO:0047617">
    <property type="term" value="F:fatty acyl-CoA hydrolase activity"/>
    <property type="evidence" value="ECO:0007669"/>
    <property type="project" value="TreeGrafter"/>
</dbReference>